<feature type="transmembrane region" description="Helical" evidence="1">
    <location>
        <begin position="151"/>
        <end position="168"/>
    </location>
</feature>
<feature type="transmembrane region" description="Helical" evidence="1">
    <location>
        <begin position="314"/>
        <end position="335"/>
    </location>
</feature>
<keyword evidence="1" id="KW-1133">Transmembrane helix</keyword>
<dbReference type="Proteomes" id="UP000033695">
    <property type="component" value="Unassembled WGS sequence"/>
</dbReference>
<protein>
    <recommendedName>
        <fullName evidence="4">Membrane protein 6-pyruvoyl-tetrahydropterin synthase-related domain-containing protein</fullName>
    </recommendedName>
</protein>
<dbReference type="AlphaFoldDB" id="A0A0F4KX79"/>
<feature type="transmembrane region" description="Helical" evidence="1">
    <location>
        <begin position="278"/>
        <end position="299"/>
    </location>
</feature>
<dbReference type="PATRIC" id="fig|1218508.4.peg.257"/>
<keyword evidence="3" id="KW-1185">Reference proteome</keyword>
<dbReference type="RefSeq" id="WP_045922151.1">
    <property type="nucleotide sequence ID" value="NZ_JBHTHW010000004.1"/>
</dbReference>
<dbReference type="HOGENOM" id="CLU_504126_0_0_9"/>
<feature type="transmembrane region" description="Helical" evidence="1">
    <location>
        <begin position="95"/>
        <end position="117"/>
    </location>
</feature>
<proteinExistence type="predicted"/>
<feature type="transmembrane region" description="Helical" evidence="1">
    <location>
        <begin position="66"/>
        <end position="88"/>
    </location>
</feature>
<evidence type="ECO:0000256" key="1">
    <source>
        <dbReference type="SAM" id="Phobius"/>
    </source>
</evidence>
<comment type="caution">
    <text evidence="2">The sequence shown here is derived from an EMBL/GenBank/DDBJ whole genome shotgun (WGS) entry which is preliminary data.</text>
</comment>
<feature type="transmembrane region" description="Helical" evidence="1">
    <location>
        <begin position="378"/>
        <end position="397"/>
    </location>
</feature>
<feature type="transmembrane region" description="Helical" evidence="1">
    <location>
        <begin position="527"/>
        <end position="544"/>
    </location>
</feature>
<organism evidence="2 3">
    <name type="scientific">Bombilactobacillus mellis</name>
    <dbReference type="NCBI Taxonomy" id="1218508"/>
    <lineage>
        <taxon>Bacteria</taxon>
        <taxon>Bacillati</taxon>
        <taxon>Bacillota</taxon>
        <taxon>Bacilli</taxon>
        <taxon>Lactobacillales</taxon>
        <taxon>Lactobacillaceae</taxon>
        <taxon>Bombilactobacillus</taxon>
    </lineage>
</organism>
<keyword evidence="1" id="KW-0472">Membrane</keyword>
<accession>A0A0F4KX79</accession>
<feature type="transmembrane region" description="Helical" evidence="1">
    <location>
        <begin position="217"/>
        <end position="240"/>
    </location>
</feature>
<sequence>MSKKHRYYLIISNLCIFIIITYSLFTWGVQGGYDPVFHIDRIHTLATNLSHGHFPNPIGFEYLNHFGYGLGFFYGNFCLYPFALLNILGISSYHCYLLFILGCVLAAIVAIDCLVHTLFKKDWATIVAAPLYLSSYYYIGTIYFRGAAGELLAFAITPWIFLGLLEMIQGHHHYWPLLAVSFALLLVTHILSFFILAATALILIVLNLSQLWRQRGLFLSFCKSAALFLGLAMVFILPFVEQYFAQTYLDTSKNPGENTYLVIADIANSNPFFSPSRVINLNGGFIFALFLLSIIWNIYQYQQQKNFNHNLKQAYSLIFILGLFIISPLALRILVKLFPPIVFLQIINRLNVAILPLTVLVIAKFCADFISTLSIKKAPILILFLAFISIITIMIPLRQNKQTMAPRRVSAPNYFTYSISRGEYEPQALYNYIAKHNFHVVPNSIARKGHYHILINNHQKLQIQFNKDVNSALIMCPRTYYLGYQAFQNHKRIPITSKNGLVTLRIRHISKSETVNITYRLTNLAKLGWIIFIITLISMFSIFIKKVGHT</sequence>
<feature type="transmembrane region" description="Helical" evidence="1">
    <location>
        <begin position="7"/>
        <end position="25"/>
    </location>
</feature>
<keyword evidence="1" id="KW-0812">Transmembrane</keyword>
<dbReference type="EMBL" id="JXBZ01000002">
    <property type="protein sequence ID" value="KJY51202.1"/>
    <property type="molecule type" value="Genomic_DNA"/>
</dbReference>
<gene>
    <name evidence="2" type="ORF">JG29_02500</name>
</gene>
<feature type="transmembrane region" description="Helical" evidence="1">
    <location>
        <begin position="341"/>
        <end position="366"/>
    </location>
</feature>
<evidence type="ECO:0000313" key="2">
    <source>
        <dbReference type="EMBL" id="KJY51202.1"/>
    </source>
</evidence>
<evidence type="ECO:0000313" key="3">
    <source>
        <dbReference type="Proteomes" id="UP000033695"/>
    </source>
</evidence>
<dbReference type="STRING" id="1218508.JG29_02500"/>
<reference evidence="2 3" key="1">
    <citation type="submission" date="2014-12" db="EMBL/GenBank/DDBJ databases">
        <title>Comparative genomics of the lactic acid bacteria isolated from the honey bee gut.</title>
        <authorList>
            <person name="Ellegaard K.M."/>
            <person name="Tamarit D."/>
            <person name="Javelind E."/>
            <person name="Olofsson T."/>
            <person name="Andersson S.G."/>
            <person name="Vasquez A."/>
        </authorList>
    </citation>
    <scope>NUCLEOTIDE SEQUENCE [LARGE SCALE GENOMIC DNA]</scope>
    <source>
        <strain evidence="2 3">Hon2</strain>
    </source>
</reference>
<feature type="transmembrane region" description="Helical" evidence="1">
    <location>
        <begin position="123"/>
        <end position="144"/>
    </location>
</feature>
<evidence type="ECO:0008006" key="4">
    <source>
        <dbReference type="Google" id="ProtNLM"/>
    </source>
</evidence>
<feature type="transmembrane region" description="Helical" evidence="1">
    <location>
        <begin position="174"/>
        <end position="205"/>
    </location>
</feature>
<name>A0A0F4KX79_9LACO</name>